<dbReference type="PROSITE" id="PS51998">
    <property type="entry name" value="DEK_C"/>
    <property type="match status" value="1"/>
</dbReference>
<evidence type="ECO:0000256" key="9">
    <source>
        <dbReference type="ARBA" id="ARBA00022989"/>
    </source>
</evidence>
<keyword evidence="3" id="KW-1003">Cell membrane</keyword>
<dbReference type="GO" id="GO:0003774">
    <property type="term" value="F:cytoskeletal motor activity"/>
    <property type="evidence" value="ECO:0007669"/>
    <property type="project" value="UniProtKB-UniRule"/>
</dbReference>
<dbReference type="PRINTS" id="PR00193">
    <property type="entry name" value="MYOSINHEAVY"/>
</dbReference>
<feature type="transmembrane region" description="Helical" evidence="19">
    <location>
        <begin position="925"/>
        <end position="945"/>
    </location>
</feature>
<evidence type="ECO:0000256" key="15">
    <source>
        <dbReference type="ARBA" id="ARBA00046342"/>
    </source>
</evidence>
<dbReference type="SMART" id="SM01117">
    <property type="entry name" value="Cyt-b5"/>
    <property type="match status" value="2"/>
</dbReference>
<dbReference type="Pfam" id="PF03142">
    <property type="entry name" value="Chitin_synth_2"/>
    <property type="match status" value="1"/>
</dbReference>
<dbReference type="InterPro" id="IPR001199">
    <property type="entry name" value="Cyt_B5-like_heme/steroid-bd"/>
</dbReference>
<keyword evidence="8 17" id="KW-0067">ATP-binding</keyword>
<dbReference type="InterPro" id="IPR004835">
    <property type="entry name" value="Chitin_synth"/>
</dbReference>
<dbReference type="GO" id="GO:0016459">
    <property type="term" value="C:myosin complex"/>
    <property type="evidence" value="ECO:0007669"/>
    <property type="project" value="UniProtKB-KW"/>
</dbReference>
<feature type="transmembrane region" description="Helical" evidence="19">
    <location>
        <begin position="1598"/>
        <end position="1619"/>
    </location>
</feature>
<evidence type="ECO:0000256" key="13">
    <source>
        <dbReference type="ARBA" id="ARBA00023180"/>
    </source>
</evidence>
<evidence type="ECO:0000256" key="7">
    <source>
        <dbReference type="ARBA" id="ARBA00022741"/>
    </source>
</evidence>
<comment type="subcellular location">
    <subcellularLocation>
        <location evidence="1">Cell membrane</location>
        <topology evidence="1">Multi-pass membrane protein</topology>
    </subcellularLocation>
</comment>
<accession>A0A9P4NRV8</accession>
<dbReference type="EMBL" id="MU007041">
    <property type="protein sequence ID" value="KAF2430136.1"/>
    <property type="molecule type" value="Genomic_DNA"/>
</dbReference>
<keyword evidence="11 19" id="KW-0472">Membrane</keyword>
<dbReference type="InterPro" id="IPR036961">
    <property type="entry name" value="Kinesin_motor_dom_sf"/>
</dbReference>
<evidence type="ECO:0000259" key="20">
    <source>
        <dbReference type="PROSITE" id="PS50255"/>
    </source>
</evidence>
<dbReference type="FunFam" id="1.20.58.530:FF:000017">
    <property type="entry name" value="Chitin synthase ChsE"/>
    <property type="match status" value="1"/>
</dbReference>
<proteinExistence type="inferred from homology"/>
<keyword evidence="4" id="KW-0328">Glycosyltransferase</keyword>
<dbReference type="FunFam" id="3.40.850.10:FF:000055">
    <property type="entry name" value="Chitin synthase ChsE"/>
    <property type="match status" value="1"/>
</dbReference>
<name>A0A9P4NRV8_9PEZI</name>
<evidence type="ECO:0000256" key="16">
    <source>
        <dbReference type="ARBA" id="ARBA00049510"/>
    </source>
</evidence>
<keyword evidence="24" id="KW-1185">Reference proteome</keyword>
<comment type="similarity">
    <text evidence="17">Belongs to the TRAFAC class myosin-kinesin ATPase superfamily. Myosin family.</text>
</comment>
<feature type="binding site" evidence="17">
    <location>
        <begin position="99"/>
        <end position="106"/>
    </location>
    <ligand>
        <name>ATP</name>
        <dbReference type="ChEBI" id="CHEBI:30616"/>
    </ligand>
</feature>
<evidence type="ECO:0000256" key="5">
    <source>
        <dbReference type="ARBA" id="ARBA00022679"/>
    </source>
</evidence>
<dbReference type="Pfam" id="PF00063">
    <property type="entry name" value="Myosin_head"/>
    <property type="match status" value="1"/>
</dbReference>
<protein>
    <recommendedName>
        <fullName evidence="2">chitin synthase</fullName>
        <ecNumber evidence="2">2.4.1.16</ecNumber>
    </recommendedName>
</protein>
<dbReference type="InterPro" id="IPR014876">
    <property type="entry name" value="DEK_C"/>
</dbReference>
<feature type="transmembrane region" description="Helical" evidence="19">
    <location>
        <begin position="1653"/>
        <end position="1676"/>
    </location>
</feature>
<dbReference type="Gene3D" id="1.20.120.720">
    <property type="entry name" value="Myosin VI head, motor domain, U50 subdomain"/>
    <property type="match status" value="1"/>
</dbReference>
<feature type="region of interest" description="Disordered" evidence="18">
    <location>
        <begin position="293"/>
        <end position="315"/>
    </location>
</feature>
<dbReference type="Pfam" id="PF00173">
    <property type="entry name" value="Cyt-b5"/>
    <property type="match status" value="1"/>
</dbReference>
<keyword evidence="13" id="KW-0325">Glycoprotein</keyword>
<evidence type="ECO:0000259" key="22">
    <source>
        <dbReference type="PROSITE" id="PS51998"/>
    </source>
</evidence>
<evidence type="ECO:0000256" key="1">
    <source>
        <dbReference type="ARBA" id="ARBA00004651"/>
    </source>
</evidence>
<dbReference type="Gene3D" id="1.20.58.530">
    <property type="match status" value="1"/>
</dbReference>
<organism evidence="23 24">
    <name type="scientific">Tothia fuscella</name>
    <dbReference type="NCBI Taxonomy" id="1048955"/>
    <lineage>
        <taxon>Eukaryota</taxon>
        <taxon>Fungi</taxon>
        <taxon>Dikarya</taxon>
        <taxon>Ascomycota</taxon>
        <taxon>Pezizomycotina</taxon>
        <taxon>Dothideomycetes</taxon>
        <taxon>Pleosporomycetidae</taxon>
        <taxon>Venturiales</taxon>
        <taxon>Cylindrosympodiaceae</taxon>
        <taxon>Tothia</taxon>
    </lineage>
</organism>
<evidence type="ECO:0000259" key="21">
    <source>
        <dbReference type="PROSITE" id="PS51456"/>
    </source>
</evidence>
<evidence type="ECO:0000256" key="10">
    <source>
        <dbReference type="ARBA" id="ARBA00023123"/>
    </source>
</evidence>
<dbReference type="Gene3D" id="1.10.10.820">
    <property type="match status" value="1"/>
</dbReference>
<evidence type="ECO:0000256" key="8">
    <source>
        <dbReference type="ARBA" id="ARBA00022840"/>
    </source>
</evidence>
<keyword evidence="7 17" id="KW-0547">Nucleotide-binding</keyword>
<evidence type="ECO:0000313" key="24">
    <source>
        <dbReference type="Proteomes" id="UP000800235"/>
    </source>
</evidence>
<dbReference type="GO" id="GO:0005524">
    <property type="term" value="F:ATP binding"/>
    <property type="evidence" value="ECO:0007669"/>
    <property type="project" value="UniProtKB-UniRule"/>
</dbReference>
<feature type="domain" description="Cytochrome b5 heme-binding" evidence="20">
    <location>
        <begin position="953"/>
        <end position="1014"/>
    </location>
</feature>
<feature type="transmembrane region" description="Helical" evidence="19">
    <location>
        <begin position="1203"/>
        <end position="1222"/>
    </location>
</feature>
<dbReference type="InterPro" id="IPR001609">
    <property type="entry name" value="Myosin_head_motor_dom-like"/>
</dbReference>
<dbReference type="PANTHER" id="PTHR22914">
    <property type="entry name" value="CHITIN SYNTHASE"/>
    <property type="match status" value="1"/>
</dbReference>
<reference evidence="23" key="1">
    <citation type="journal article" date="2020" name="Stud. Mycol.">
        <title>101 Dothideomycetes genomes: a test case for predicting lifestyles and emergence of pathogens.</title>
        <authorList>
            <person name="Haridas S."/>
            <person name="Albert R."/>
            <person name="Binder M."/>
            <person name="Bloem J."/>
            <person name="Labutti K."/>
            <person name="Salamov A."/>
            <person name="Andreopoulos B."/>
            <person name="Baker S."/>
            <person name="Barry K."/>
            <person name="Bills G."/>
            <person name="Bluhm B."/>
            <person name="Cannon C."/>
            <person name="Castanera R."/>
            <person name="Culley D."/>
            <person name="Daum C."/>
            <person name="Ezra D."/>
            <person name="Gonzalez J."/>
            <person name="Henrissat B."/>
            <person name="Kuo A."/>
            <person name="Liang C."/>
            <person name="Lipzen A."/>
            <person name="Lutzoni F."/>
            <person name="Magnuson J."/>
            <person name="Mondo S."/>
            <person name="Nolan M."/>
            <person name="Ohm R."/>
            <person name="Pangilinan J."/>
            <person name="Park H.-J."/>
            <person name="Ramirez L."/>
            <person name="Alfaro M."/>
            <person name="Sun H."/>
            <person name="Tritt A."/>
            <person name="Yoshinaga Y."/>
            <person name="Zwiers L.-H."/>
            <person name="Turgeon B."/>
            <person name="Goodwin S."/>
            <person name="Spatafora J."/>
            <person name="Crous P."/>
            <person name="Grigoriev I."/>
        </authorList>
    </citation>
    <scope>NUCLEOTIDE SEQUENCE</scope>
    <source>
        <strain evidence="23">CBS 130266</strain>
    </source>
</reference>
<evidence type="ECO:0000256" key="18">
    <source>
        <dbReference type="SAM" id="MobiDB-lite"/>
    </source>
</evidence>
<keyword evidence="5" id="KW-0808">Transferase</keyword>
<evidence type="ECO:0000256" key="19">
    <source>
        <dbReference type="SAM" id="Phobius"/>
    </source>
</evidence>
<comment type="similarity">
    <text evidence="15">In the N-terminal section; belongs to the TRAFAC class myosin-kinesin ATPase superfamily. Myosin family.</text>
</comment>
<evidence type="ECO:0000313" key="23">
    <source>
        <dbReference type="EMBL" id="KAF2430136.1"/>
    </source>
</evidence>
<dbReference type="CDD" id="cd14879">
    <property type="entry name" value="MYSc_Myo17"/>
    <property type="match status" value="1"/>
</dbReference>
<dbReference type="GO" id="GO:0004100">
    <property type="term" value="F:chitin synthase activity"/>
    <property type="evidence" value="ECO:0007669"/>
    <property type="project" value="UniProtKB-EC"/>
</dbReference>
<dbReference type="SUPFAM" id="SSF55856">
    <property type="entry name" value="Cytochrome b5-like heme/steroid binding domain"/>
    <property type="match status" value="1"/>
</dbReference>
<dbReference type="GO" id="GO:0005886">
    <property type="term" value="C:plasma membrane"/>
    <property type="evidence" value="ECO:0007669"/>
    <property type="project" value="UniProtKB-SubCell"/>
</dbReference>
<keyword evidence="14 17" id="KW-0009">Actin-binding</keyword>
<dbReference type="GO" id="GO:0003779">
    <property type="term" value="F:actin binding"/>
    <property type="evidence" value="ECO:0007669"/>
    <property type="project" value="UniProtKB-KW"/>
</dbReference>
<dbReference type="EC" id="2.4.1.16" evidence="2"/>
<evidence type="ECO:0000256" key="2">
    <source>
        <dbReference type="ARBA" id="ARBA00012543"/>
    </source>
</evidence>
<comment type="caution">
    <text evidence="23">The sequence shown here is derived from an EMBL/GenBank/DDBJ whole genome shotgun (WGS) entry which is preliminary data.</text>
</comment>
<evidence type="ECO:0000256" key="12">
    <source>
        <dbReference type="ARBA" id="ARBA00023175"/>
    </source>
</evidence>
<dbReference type="InterPro" id="IPR027417">
    <property type="entry name" value="P-loop_NTPase"/>
</dbReference>
<evidence type="ECO:0000256" key="3">
    <source>
        <dbReference type="ARBA" id="ARBA00022475"/>
    </source>
</evidence>
<feature type="domain" description="DEK-C" evidence="22">
    <location>
        <begin position="1805"/>
        <end position="1860"/>
    </location>
</feature>
<gene>
    <name evidence="23" type="ORF">EJ08DRAFT_589584</name>
</gene>
<dbReference type="Gene3D" id="1.10.10.60">
    <property type="entry name" value="Homeodomain-like"/>
    <property type="match status" value="1"/>
</dbReference>
<dbReference type="SMART" id="SM00242">
    <property type="entry name" value="MYSc"/>
    <property type="match status" value="1"/>
</dbReference>
<dbReference type="PROSITE" id="PS50255">
    <property type="entry name" value="CYTOCHROME_B5_2"/>
    <property type="match status" value="1"/>
</dbReference>
<dbReference type="GO" id="GO:0030428">
    <property type="term" value="C:cell septum"/>
    <property type="evidence" value="ECO:0007669"/>
    <property type="project" value="TreeGrafter"/>
</dbReference>
<keyword evidence="6 19" id="KW-0812">Transmembrane</keyword>
<dbReference type="OrthoDB" id="370884at2759"/>
<evidence type="ECO:0000256" key="4">
    <source>
        <dbReference type="ARBA" id="ARBA00022676"/>
    </source>
</evidence>
<dbReference type="GO" id="GO:0006031">
    <property type="term" value="P:chitin biosynthetic process"/>
    <property type="evidence" value="ECO:0007669"/>
    <property type="project" value="TreeGrafter"/>
</dbReference>
<dbReference type="GO" id="GO:0031505">
    <property type="term" value="P:fungal-type cell wall organization"/>
    <property type="evidence" value="ECO:0007669"/>
    <property type="project" value="TreeGrafter"/>
</dbReference>
<dbReference type="Gene3D" id="3.40.850.10">
    <property type="entry name" value="Kinesin motor domain"/>
    <property type="match status" value="1"/>
</dbReference>
<feature type="region of interest" description="Disordered" evidence="18">
    <location>
        <begin position="593"/>
        <end position="613"/>
    </location>
</feature>
<dbReference type="PANTHER" id="PTHR22914:SF45">
    <property type="entry name" value="CHITIN SYNTHASE"/>
    <property type="match status" value="1"/>
</dbReference>
<dbReference type="InterPro" id="IPR036037">
    <property type="entry name" value="MYSc_Myo17"/>
</dbReference>
<keyword evidence="9 19" id="KW-1133">Transmembrane helix</keyword>
<dbReference type="Pfam" id="PF08766">
    <property type="entry name" value="DEK_C"/>
    <property type="match status" value="1"/>
</dbReference>
<dbReference type="Proteomes" id="UP000800235">
    <property type="component" value="Unassembled WGS sequence"/>
</dbReference>
<dbReference type="FunFam" id="1.10.10.820:FF:000012">
    <property type="entry name" value="Chitin synthase ChsE"/>
    <property type="match status" value="1"/>
</dbReference>
<evidence type="ECO:0000256" key="11">
    <source>
        <dbReference type="ARBA" id="ARBA00023136"/>
    </source>
</evidence>
<dbReference type="SUPFAM" id="SSF109715">
    <property type="entry name" value="DEK C-terminal domain"/>
    <property type="match status" value="1"/>
</dbReference>
<feature type="domain" description="Myosin motor" evidence="21">
    <location>
        <begin position="1"/>
        <end position="709"/>
    </location>
</feature>
<dbReference type="SUPFAM" id="SSF52540">
    <property type="entry name" value="P-loop containing nucleoside triphosphate hydrolases"/>
    <property type="match status" value="1"/>
</dbReference>
<comment type="catalytic activity">
    <reaction evidence="16">
        <text>[(1-&gt;4)-N-acetyl-beta-D-glucosaminyl](n) + UDP-N-acetyl-alpha-D-glucosamine = [(1-&gt;4)-N-acetyl-beta-D-glucosaminyl](n+1) + UDP + H(+)</text>
        <dbReference type="Rhea" id="RHEA:16637"/>
        <dbReference type="Rhea" id="RHEA-COMP:9593"/>
        <dbReference type="Rhea" id="RHEA-COMP:9595"/>
        <dbReference type="ChEBI" id="CHEBI:15378"/>
        <dbReference type="ChEBI" id="CHEBI:17029"/>
        <dbReference type="ChEBI" id="CHEBI:57705"/>
        <dbReference type="ChEBI" id="CHEBI:58223"/>
        <dbReference type="EC" id="2.4.1.16"/>
    </reaction>
    <physiologicalReaction direction="left-to-right" evidence="16">
        <dbReference type="Rhea" id="RHEA:16638"/>
    </physiologicalReaction>
</comment>
<dbReference type="InterPro" id="IPR036400">
    <property type="entry name" value="Cyt_B5-like_heme/steroid_sf"/>
</dbReference>
<evidence type="ECO:0000256" key="6">
    <source>
        <dbReference type="ARBA" id="ARBA00022692"/>
    </source>
</evidence>
<dbReference type="SUPFAM" id="SSF53448">
    <property type="entry name" value="Nucleotide-diphospho-sugar transferases"/>
    <property type="match status" value="1"/>
</dbReference>
<feature type="transmembrane region" description="Helical" evidence="19">
    <location>
        <begin position="1625"/>
        <end position="1646"/>
    </location>
</feature>
<dbReference type="Gene3D" id="3.10.120.10">
    <property type="entry name" value="Cytochrome b5-like heme/steroid binding domain"/>
    <property type="match status" value="1"/>
</dbReference>
<keyword evidence="12 17" id="KW-0505">Motor protein</keyword>
<sequence length="1863" mass="207593">MSVMGGRPQLEEESLPSLPAHLQSDTQLTAHLASRYHALMPTARLSSNALISLNTYKSSSLGPNGGEEGSAMAGAKELAARAWARLGHREENQAIVFLGESGAGKTTVRSHVLAAFLSYSSTPLSQRLSYAAFVFDTLTTTKTATTPTASKAGLFFELQYDTASSTHPTLIGGKVLDHRLERSRVSHVPTAERNFHILYYLLAGTSDVEKEHLGLNNPGHQHLEAGNRKSSSDQRWRYLGHPSALKVGVNDAEGFQQFRTALRKLEFPRSEIAEVCQVLACILHLGQLEFHTSQTTTPAPDESGGYSHEGGEARTSVKNQATLTTIAAFLGIGAYDLETSLGYKTRTLHRERVTVMLDPAGAQANADELARTMYALLVAWVIESINSRTCAVEETIANTVSIVDFPGFSHQSATATALDQLLNNTAAEALYNICLQDFFQRQTIMLDAEDISIQNTSYFDNSEVLKGLIKPGNGLLTILDDQARRGKNDFNFLDAIKKRFDHRNKYITVGSSTAVMPGANFHTQNAAASFSVRHFEGEIDYAVEGLMDANAEIISGDMLNLISSTRSDFIRELFGQEALNKQVHPKERTTVVQASVASKPMRMPSMARRKHDKLARETARALAEDRLSDDMDMESRTSTMGARSTKTEAGEQGVSAQFLSSLQAITKSLTAPHTNSYFVFCLKPNDRRIANQFDSKCVRKQLQTLGIAEISQRLRNVDLGVFMPFGDFLSMTEGDAIFIGSDKEKAENVIDEKHWPSNEARVGTTGVFLSERCWHEVVNISDLPLPTGGSRFLVDGEGGRLTPGGFGDSKSRLVASAQPSPGGYYTDDKHASYFGSRDIDGKSDAGVSAINGDMFRNLETREQMAEKGNDTKMAVVDEHPASGSRKRWVFFVYLLTFYIPDFAIRWLGGKSMKRKDIRMAWREKLAINFCIWLSCAFVVFFMIGFPELICPKQNIYSSAELSNYNGKGKNPSYIGIRGTVYDFGSFMPRHYPGPNIISTKVLSNYAGKDATNLFPVQVSALCGGKTGTIDPAVQLDYKSSNYSGLSLLVSSADVNAQYHDFRAFTNDSRPDWWWEQQNYLKHNYLKGHIGYPPTYIKTLASKANNIAYMNGKVYDLTSYIVGGRTPKYRVGVDPPKSRPDSNFMDGRVVDLFQQLAGQDVSKYWEALDIDPDLKGRMQVCLDNLFFVGHLDTRNSTQCLFAKYLLLAISIILVSVIGFKFLAALQFGKKNVPENLDKFVICTVPAYTEDEDSLRRAIDSAARMRYDDKRKLLVIICDGMIIGQGNDRPTPRIVLDILGVSEGVDPEPLSFEALGEGMKQHNMGKVYSGLYEVQGHIVPFMVVVKVGRPSEVQKPGNRGKRDSQMILMRFLNRVHYNLPMTPMELEMHHQIRNIIGVNPTFYEFLLQIDADTVVAPDSATRMIAAFLHDTRLIGVCGETALTNAKHSMVTMIQVYEYYISHNLTKAFESLFGSVTCLPGCFSMYRIRAAETGKPLFVSKEVVDAYARIRVDTLHMKNLLHLGEDRYLTTLLLKFHSKYKTKYIFRAHAWTIAPDTWSIFLSQRRRWINSTVHNLVELIPLQQLCGFCCFSMRFVVFLDLLSTVVQPVIIGYIAYLIYLVVQNSNVVPVTAFILLGAIYGLQAIIFILRRKWEMIGWMLIYVIATPVFACGLPLYAFWHMDDFSWGNTRIIMGEKGQQVVVSDEGKFDPASIPRKRWEDYQVELWDAQTQRDDTHSEISGVSYATKSNPMGGHSPNYNYNGSDYGGRPVSHLDLPRYGSHSRLSLAPSQYMQGNGEMEMSEMNMASIPADDAILAEIRNILSTADLMSVTKKSIKVELEARFQVNLDVRKAYIGSATEAILSGNL</sequence>
<evidence type="ECO:0000256" key="17">
    <source>
        <dbReference type="PROSITE-ProRule" id="PRU00782"/>
    </source>
</evidence>
<comment type="caution">
    <text evidence="17">Lacks conserved residue(s) required for the propagation of feature annotation.</text>
</comment>
<evidence type="ECO:0000256" key="14">
    <source>
        <dbReference type="ARBA" id="ARBA00023203"/>
    </source>
</evidence>
<keyword evidence="10 17" id="KW-0518">Myosin</keyword>
<dbReference type="InterPro" id="IPR029044">
    <property type="entry name" value="Nucleotide-diphossugar_trans"/>
</dbReference>
<dbReference type="PROSITE" id="PS51456">
    <property type="entry name" value="MYOSIN_MOTOR"/>
    <property type="match status" value="1"/>
</dbReference>
<feature type="transmembrane region" description="Helical" evidence="19">
    <location>
        <begin position="888"/>
        <end position="904"/>
    </location>
</feature>